<comment type="cofactor">
    <cofactor evidence="1">
        <name>Mg(2+)</name>
        <dbReference type="ChEBI" id="CHEBI:18420"/>
    </cofactor>
</comment>
<dbReference type="GO" id="GO:0016836">
    <property type="term" value="F:hydro-lyase activity"/>
    <property type="evidence" value="ECO:0007669"/>
    <property type="project" value="TreeGrafter"/>
</dbReference>
<evidence type="ECO:0000313" key="5">
    <source>
        <dbReference type="EMBL" id="GAI51404.1"/>
    </source>
</evidence>
<sequence>DLDILKAIRKAIGDNVKLMVDANCAYDATETIRLVRQMESYDIYWFEEPVPPEDIEGSIEVKNNTNIRIAGGECECTRYGFRELITRRAVDILQPDVCIAGGFTEMQKIIAMASAWNIQCIPHVWGTNVAIAASLHCYAAIPNIPGKINPPEPFFEYDRSPNPLREEATYERFALKDSYIDIPQKPGLGVTVNMDFLNAKAL</sequence>
<dbReference type="PANTHER" id="PTHR13794">
    <property type="entry name" value="ENOLASE SUPERFAMILY, MANDELATE RACEMASE"/>
    <property type="match status" value="1"/>
</dbReference>
<protein>
    <recommendedName>
        <fullName evidence="4">Mandelate racemase/muconate lactonizing enzyme C-terminal domain-containing protein</fullName>
    </recommendedName>
</protein>
<dbReference type="InterPro" id="IPR029065">
    <property type="entry name" value="Enolase_C-like"/>
</dbReference>
<dbReference type="CDD" id="cd03316">
    <property type="entry name" value="MR_like"/>
    <property type="match status" value="1"/>
</dbReference>
<evidence type="ECO:0000256" key="3">
    <source>
        <dbReference type="ARBA" id="ARBA00022842"/>
    </source>
</evidence>
<dbReference type="SFLD" id="SFLDS00001">
    <property type="entry name" value="Enolase"/>
    <property type="match status" value="1"/>
</dbReference>
<dbReference type="InterPro" id="IPR046945">
    <property type="entry name" value="RHMD-like"/>
</dbReference>
<dbReference type="Pfam" id="PF13378">
    <property type="entry name" value="MR_MLE_C"/>
    <property type="match status" value="1"/>
</dbReference>
<evidence type="ECO:0000259" key="4">
    <source>
        <dbReference type="SMART" id="SM00922"/>
    </source>
</evidence>
<proteinExistence type="predicted"/>
<dbReference type="GO" id="GO:0000287">
    <property type="term" value="F:magnesium ion binding"/>
    <property type="evidence" value="ECO:0007669"/>
    <property type="project" value="TreeGrafter"/>
</dbReference>
<dbReference type="EMBL" id="BARV01036194">
    <property type="protein sequence ID" value="GAI51404.1"/>
    <property type="molecule type" value="Genomic_DNA"/>
</dbReference>
<feature type="non-terminal residue" evidence="5">
    <location>
        <position position="1"/>
    </location>
</feature>
<evidence type="ECO:0000256" key="2">
    <source>
        <dbReference type="ARBA" id="ARBA00022723"/>
    </source>
</evidence>
<keyword evidence="2" id="KW-0479">Metal-binding</keyword>
<reference evidence="5" key="1">
    <citation type="journal article" date="2014" name="Front. Microbiol.">
        <title>High frequency of phylogenetically diverse reductive dehalogenase-homologous genes in deep subseafloor sedimentary metagenomes.</title>
        <authorList>
            <person name="Kawai M."/>
            <person name="Futagami T."/>
            <person name="Toyoda A."/>
            <person name="Takaki Y."/>
            <person name="Nishi S."/>
            <person name="Hori S."/>
            <person name="Arai W."/>
            <person name="Tsubouchi T."/>
            <person name="Morono Y."/>
            <person name="Uchiyama I."/>
            <person name="Ito T."/>
            <person name="Fujiyama A."/>
            <person name="Inagaki F."/>
            <person name="Takami H."/>
        </authorList>
    </citation>
    <scope>NUCLEOTIDE SEQUENCE</scope>
    <source>
        <strain evidence="5">Expedition CK06-06</strain>
    </source>
</reference>
<keyword evidence="3" id="KW-0460">Magnesium</keyword>
<dbReference type="SUPFAM" id="SSF51604">
    <property type="entry name" value="Enolase C-terminal domain-like"/>
    <property type="match status" value="1"/>
</dbReference>
<name>X1R713_9ZZZZ</name>
<comment type="caution">
    <text evidence="5">The sequence shown here is derived from an EMBL/GenBank/DDBJ whole genome shotgun (WGS) entry which is preliminary data.</text>
</comment>
<dbReference type="PANTHER" id="PTHR13794:SF58">
    <property type="entry name" value="MITOCHONDRIAL ENOLASE SUPERFAMILY MEMBER 1"/>
    <property type="match status" value="1"/>
</dbReference>
<dbReference type="AlphaFoldDB" id="X1R713"/>
<dbReference type="InterPro" id="IPR013342">
    <property type="entry name" value="Mandelate_racemase_C"/>
</dbReference>
<dbReference type="SMART" id="SM00922">
    <property type="entry name" value="MR_MLE"/>
    <property type="match status" value="1"/>
</dbReference>
<dbReference type="Gene3D" id="3.20.20.120">
    <property type="entry name" value="Enolase-like C-terminal domain"/>
    <property type="match status" value="1"/>
</dbReference>
<feature type="domain" description="Mandelate racemase/muconate lactonizing enzyme C-terminal" evidence="4">
    <location>
        <begin position="2"/>
        <end position="68"/>
    </location>
</feature>
<gene>
    <name evidence="5" type="ORF">S06H3_56280</name>
</gene>
<organism evidence="5">
    <name type="scientific">marine sediment metagenome</name>
    <dbReference type="NCBI Taxonomy" id="412755"/>
    <lineage>
        <taxon>unclassified sequences</taxon>
        <taxon>metagenomes</taxon>
        <taxon>ecological metagenomes</taxon>
    </lineage>
</organism>
<dbReference type="InterPro" id="IPR036849">
    <property type="entry name" value="Enolase-like_C_sf"/>
</dbReference>
<accession>X1R713</accession>
<dbReference type="GO" id="GO:0016052">
    <property type="term" value="P:carbohydrate catabolic process"/>
    <property type="evidence" value="ECO:0007669"/>
    <property type="project" value="TreeGrafter"/>
</dbReference>
<evidence type="ECO:0000256" key="1">
    <source>
        <dbReference type="ARBA" id="ARBA00001946"/>
    </source>
</evidence>